<proteinExistence type="predicted"/>
<keyword evidence="1" id="KW-1133">Transmembrane helix</keyword>
<name>A0A382GB19_9ZZZZ</name>
<feature type="transmembrane region" description="Helical" evidence="1">
    <location>
        <begin position="6"/>
        <end position="26"/>
    </location>
</feature>
<keyword evidence="1" id="KW-0812">Transmembrane</keyword>
<dbReference type="AlphaFoldDB" id="A0A382GB19"/>
<protein>
    <submittedName>
        <fullName evidence="2">Uncharacterized protein</fullName>
    </submittedName>
</protein>
<sequence length="41" mass="4864">MKFSKHFWMIALILLMLNLIVWADLFNQTPKPKIIYTGTLI</sequence>
<evidence type="ECO:0000313" key="2">
    <source>
        <dbReference type="EMBL" id="SVB71777.1"/>
    </source>
</evidence>
<accession>A0A382GB19</accession>
<gene>
    <name evidence="2" type="ORF">METZ01_LOCUS224631</name>
</gene>
<keyword evidence="1" id="KW-0472">Membrane</keyword>
<organism evidence="2">
    <name type="scientific">marine metagenome</name>
    <dbReference type="NCBI Taxonomy" id="408172"/>
    <lineage>
        <taxon>unclassified sequences</taxon>
        <taxon>metagenomes</taxon>
        <taxon>ecological metagenomes</taxon>
    </lineage>
</organism>
<reference evidence="2" key="1">
    <citation type="submission" date="2018-05" db="EMBL/GenBank/DDBJ databases">
        <authorList>
            <person name="Lanie J.A."/>
            <person name="Ng W.-L."/>
            <person name="Kazmierczak K.M."/>
            <person name="Andrzejewski T.M."/>
            <person name="Davidsen T.M."/>
            <person name="Wayne K.J."/>
            <person name="Tettelin H."/>
            <person name="Glass J.I."/>
            <person name="Rusch D."/>
            <person name="Podicherti R."/>
            <person name="Tsui H.-C.T."/>
            <person name="Winkler M.E."/>
        </authorList>
    </citation>
    <scope>NUCLEOTIDE SEQUENCE</scope>
</reference>
<dbReference type="EMBL" id="UINC01054275">
    <property type="protein sequence ID" value="SVB71777.1"/>
    <property type="molecule type" value="Genomic_DNA"/>
</dbReference>
<evidence type="ECO:0000256" key="1">
    <source>
        <dbReference type="SAM" id="Phobius"/>
    </source>
</evidence>